<comment type="caution">
    <text evidence="2">The sequence shown here is derived from an EMBL/GenBank/DDBJ whole genome shotgun (WGS) entry which is preliminary data.</text>
</comment>
<evidence type="ECO:0000256" key="1">
    <source>
        <dbReference type="SAM" id="Phobius"/>
    </source>
</evidence>
<protein>
    <recommendedName>
        <fullName evidence="4">LexA-binding, inner membrane-associated hydrolase</fullName>
    </recommendedName>
</protein>
<dbReference type="EMBL" id="SMGO01000001">
    <property type="protein sequence ID" value="TCK84754.1"/>
    <property type="molecule type" value="Genomic_DNA"/>
</dbReference>
<dbReference type="RefSeq" id="WP_132220366.1">
    <property type="nucleotide sequence ID" value="NZ_SMGO01000001.1"/>
</dbReference>
<keyword evidence="3" id="KW-1185">Reference proteome</keyword>
<name>A0A4R1M1M7_9SPHI</name>
<keyword evidence="1" id="KW-1133">Transmembrane helix</keyword>
<keyword evidence="1" id="KW-0472">Membrane</keyword>
<feature type="transmembrane region" description="Helical" evidence="1">
    <location>
        <begin position="26"/>
        <end position="47"/>
    </location>
</feature>
<dbReference type="Pfam" id="PF19617">
    <property type="entry name" value="DUF6122"/>
    <property type="match status" value="1"/>
</dbReference>
<sequence length="97" mass="11526">MIHIALHFLVPAIIAWFFYKDYKIKAFLIMIATMLVDLDHLLAVPIYDPMRCSIGYHPLHSYYIIPFYFILLFFPKFRLIGIGLVIHMLLDFLDCFI</sequence>
<organism evidence="2 3">
    <name type="scientific">Albibacterium bauzanense</name>
    <dbReference type="NCBI Taxonomy" id="653929"/>
    <lineage>
        <taxon>Bacteria</taxon>
        <taxon>Pseudomonadati</taxon>
        <taxon>Bacteroidota</taxon>
        <taxon>Sphingobacteriia</taxon>
        <taxon>Sphingobacteriales</taxon>
        <taxon>Sphingobacteriaceae</taxon>
        <taxon>Albibacterium</taxon>
    </lineage>
</organism>
<dbReference type="InterPro" id="IPR046125">
    <property type="entry name" value="DUF6122"/>
</dbReference>
<evidence type="ECO:0000313" key="3">
    <source>
        <dbReference type="Proteomes" id="UP000294616"/>
    </source>
</evidence>
<dbReference type="OrthoDB" id="289051at2"/>
<gene>
    <name evidence="2" type="ORF">C8N28_0047</name>
</gene>
<dbReference type="Proteomes" id="UP000294616">
    <property type="component" value="Unassembled WGS sequence"/>
</dbReference>
<proteinExistence type="predicted"/>
<keyword evidence="1" id="KW-0812">Transmembrane</keyword>
<reference evidence="2 3" key="1">
    <citation type="submission" date="2019-03" db="EMBL/GenBank/DDBJ databases">
        <title>Genomic Encyclopedia of Archaeal and Bacterial Type Strains, Phase II (KMG-II): from individual species to whole genera.</title>
        <authorList>
            <person name="Goeker M."/>
        </authorList>
    </citation>
    <scope>NUCLEOTIDE SEQUENCE [LARGE SCALE GENOMIC DNA]</scope>
    <source>
        <strain evidence="2 3">DSM 22554</strain>
    </source>
</reference>
<evidence type="ECO:0000313" key="2">
    <source>
        <dbReference type="EMBL" id="TCK84754.1"/>
    </source>
</evidence>
<evidence type="ECO:0008006" key="4">
    <source>
        <dbReference type="Google" id="ProtNLM"/>
    </source>
</evidence>
<feature type="transmembrane region" description="Helical" evidence="1">
    <location>
        <begin position="67"/>
        <end position="90"/>
    </location>
</feature>
<accession>A0A4R1M1M7</accession>
<dbReference type="AlphaFoldDB" id="A0A4R1M1M7"/>